<dbReference type="OrthoDB" id="9776196at2"/>
<evidence type="ECO:0000256" key="1">
    <source>
        <dbReference type="ARBA" id="ARBA00009108"/>
    </source>
</evidence>
<organism evidence="3 4">
    <name type="scientific">Peribacillus loiseleuriae</name>
    <dbReference type="NCBI Taxonomy" id="1679170"/>
    <lineage>
        <taxon>Bacteria</taxon>
        <taxon>Bacillati</taxon>
        <taxon>Bacillota</taxon>
        <taxon>Bacilli</taxon>
        <taxon>Bacillales</taxon>
        <taxon>Bacillaceae</taxon>
        <taxon>Peribacillus</taxon>
    </lineage>
</organism>
<comment type="similarity">
    <text evidence="1">Belongs to the UPF0749 family.</text>
</comment>
<dbReference type="PATRIC" id="fig|1679170.3.peg.1568"/>
<dbReference type="Gene3D" id="3.30.70.1880">
    <property type="entry name" value="Protein of unknown function DUF881"/>
    <property type="match status" value="1"/>
</dbReference>
<evidence type="ECO:0000313" key="3">
    <source>
        <dbReference type="EMBL" id="KMY49359.1"/>
    </source>
</evidence>
<dbReference type="AlphaFoldDB" id="A0A0K9GRP2"/>
<proteinExistence type="inferred from homology"/>
<dbReference type="EMBL" id="LFZW01000001">
    <property type="protein sequence ID" value="KMY49359.1"/>
    <property type="molecule type" value="Genomic_DNA"/>
</dbReference>
<keyword evidence="2" id="KW-0175">Coiled coil</keyword>
<protein>
    <recommendedName>
        <fullName evidence="5">DUF881 domain-containing protein</fullName>
    </recommendedName>
</protein>
<dbReference type="Pfam" id="PF05949">
    <property type="entry name" value="DUF881"/>
    <property type="match status" value="1"/>
</dbReference>
<dbReference type="PANTHER" id="PTHR37313:SF2">
    <property type="entry name" value="UPF0749 PROTEIN YLXX"/>
    <property type="match status" value="1"/>
</dbReference>
<comment type="caution">
    <text evidence="3">The sequence shown here is derived from an EMBL/GenBank/DDBJ whole genome shotgun (WGS) entry which is preliminary data.</text>
</comment>
<evidence type="ECO:0008006" key="5">
    <source>
        <dbReference type="Google" id="ProtNLM"/>
    </source>
</evidence>
<sequence length="237" mass="26638">MGLIKMKIIKGRKVILSIVSLVLGFMVAFSYNLTKQKQREVNLVNQTWDREYELREQLIKQEKVNRKLSQELRKKQAQVTDIEKDLSQEKESSFKLAKEAKQYRMFLGKIKVKGPGLTVTLADGTAGKVDDNINDYLVHEQHVFKVINELYISGAAAVAVNGQRLNHDSYIVCNGPVITVDGQQYPAPFVITAIGDANVLEASLNLAGGVKDQLVNENIIFTILKQNEVEMEPVYNS</sequence>
<gene>
    <name evidence="3" type="ORF">AC625_07295</name>
</gene>
<evidence type="ECO:0000313" key="4">
    <source>
        <dbReference type="Proteomes" id="UP000037146"/>
    </source>
</evidence>
<name>A0A0K9GRP2_9BACI</name>
<evidence type="ECO:0000256" key="2">
    <source>
        <dbReference type="SAM" id="Coils"/>
    </source>
</evidence>
<dbReference type="PANTHER" id="PTHR37313">
    <property type="entry name" value="UPF0749 PROTEIN RV1825"/>
    <property type="match status" value="1"/>
</dbReference>
<keyword evidence="4" id="KW-1185">Reference proteome</keyword>
<dbReference type="Proteomes" id="UP000037146">
    <property type="component" value="Unassembled WGS sequence"/>
</dbReference>
<reference evidence="4" key="1">
    <citation type="submission" date="2015-07" db="EMBL/GenBank/DDBJ databases">
        <title>Genome sequencing project for genomic taxonomy and phylogenomics of Bacillus-like bacteria.</title>
        <authorList>
            <person name="Liu B."/>
            <person name="Wang J."/>
            <person name="Zhu Y."/>
            <person name="Liu G."/>
            <person name="Chen Q."/>
            <person name="Chen Z."/>
            <person name="Lan J."/>
            <person name="Che J."/>
            <person name="Ge C."/>
            <person name="Shi H."/>
            <person name="Pan Z."/>
            <person name="Liu X."/>
        </authorList>
    </citation>
    <scope>NUCLEOTIDE SEQUENCE [LARGE SCALE GENOMIC DNA]</scope>
    <source>
        <strain evidence="4">FJAT-27997</strain>
    </source>
</reference>
<feature type="coiled-coil region" evidence="2">
    <location>
        <begin position="58"/>
        <end position="92"/>
    </location>
</feature>
<accession>A0A0K9GRP2</accession>
<dbReference type="InterPro" id="IPR010273">
    <property type="entry name" value="DUF881"/>
</dbReference>
<dbReference type="STRING" id="1679170.AC625_07295"/>